<dbReference type="InterPro" id="IPR011659">
    <property type="entry name" value="WD40"/>
</dbReference>
<evidence type="ECO:0000256" key="4">
    <source>
        <dbReference type="SAM" id="MobiDB-lite"/>
    </source>
</evidence>
<dbReference type="GO" id="GO:0004252">
    <property type="term" value="F:serine-type endopeptidase activity"/>
    <property type="evidence" value="ECO:0007669"/>
    <property type="project" value="TreeGrafter"/>
</dbReference>
<dbReference type="EMBL" id="CP159218">
    <property type="protein sequence ID" value="XCG64804.1"/>
    <property type="molecule type" value="Genomic_DNA"/>
</dbReference>
<dbReference type="InterPro" id="IPR001375">
    <property type="entry name" value="Peptidase_S9_cat"/>
</dbReference>
<dbReference type="SUPFAM" id="SSF53474">
    <property type="entry name" value="alpha/beta-Hydrolases"/>
    <property type="match status" value="1"/>
</dbReference>
<keyword evidence="3" id="KW-0720">Serine protease</keyword>
<name>A0AAU8DTU5_9ACTN</name>
<dbReference type="GO" id="GO:0006508">
    <property type="term" value="P:proteolysis"/>
    <property type="evidence" value="ECO:0007669"/>
    <property type="project" value="InterPro"/>
</dbReference>
<dbReference type="Pfam" id="PF07676">
    <property type="entry name" value="PD40"/>
    <property type="match status" value="1"/>
</dbReference>
<dbReference type="InterPro" id="IPR029058">
    <property type="entry name" value="AB_hydrolase_fold"/>
</dbReference>
<keyword evidence="3" id="KW-0645">Protease</keyword>
<sequence>MSHEQDQQAATDVYADFTDLDGLFEVPRVVALAVSLDGTRLVAQVQQPDAKGARYTSALWELDPAGTAAPQRLTFSADGEAGPRFAPDGSLLFTSKRADPLDDAAKGTQLWRLPTHGEARVEADAPGGLAIAGVTADGRILATTALLCDPDGATDGPVQGTLESDAERRSARKDGGVTGILHTGMPIRYWDHEVGDTSTRLVLVGPDGPLTDLTPDADSLNLMNADADISSDGTLVMTTWTRRLPRGRTSTSIARIIPPSGARRPSRRRIVLQGNASRGYGAPRLSPTGDLLAVTRYTTGTPTDTNYDFLEIHRISGSGLTGDPVTAAVGDLTVGEYCWSADGETLYVAGDLHSRGAVLAIDSRTGRARTVADDASYSQLRAGPDGRAVFALRSAIDSPARPVRLTARRRSEPVELAAPGAITNLPGRLEWVRTQVQHPDGEPITVGGWLCTPSGASRKKPAPLMVWIHGGPHGSYNAWSWRWCPWLAVARGYAVLMPDPAMSTGYGHTGLNRGWPRLADVVWREVEALTDHVLERSTLDRSRTALLGASFGGFMTNWIAGHSTRFRAIVTHAGLWALDQQHPTTDAAAQKVAVHGLPDQHERWYRTYSPHHHVDRISTPMLITHGTKDYRVPISEALRLWWDLVSRWDGPPETMPHRLLQFTGENHWILGVGNSKLWTRSVYDFCDRHVLG</sequence>
<dbReference type="RefSeq" id="WP_353650416.1">
    <property type="nucleotide sequence ID" value="NZ_CP159218.1"/>
</dbReference>
<dbReference type="AlphaFoldDB" id="A0AAU8DTU5"/>
<dbReference type="PANTHER" id="PTHR42776">
    <property type="entry name" value="SERINE PEPTIDASE S9 FAMILY MEMBER"/>
    <property type="match status" value="1"/>
</dbReference>
<evidence type="ECO:0000256" key="3">
    <source>
        <dbReference type="ARBA" id="ARBA00022825"/>
    </source>
</evidence>
<gene>
    <name evidence="6" type="ORF">ABLG96_05670</name>
</gene>
<reference evidence="6" key="1">
    <citation type="submission" date="2024-05" db="EMBL/GenBank/DDBJ databases">
        <authorList>
            <person name="Cai S.Y."/>
            <person name="Jin L.M."/>
            <person name="Li H.R."/>
        </authorList>
    </citation>
    <scope>NUCLEOTIDE SEQUENCE</scope>
    <source>
        <strain evidence="6">A5-74</strain>
    </source>
</reference>
<evidence type="ECO:0000256" key="1">
    <source>
        <dbReference type="ARBA" id="ARBA00022729"/>
    </source>
</evidence>
<dbReference type="PANTHER" id="PTHR42776:SF13">
    <property type="entry name" value="DIPEPTIDYL-PEPTIDASE 5"/>
    <property type="match status" value="1"/>
</dbReference>
<dbReference type="Pfam" id="PF00326">
    <property type="entry name" value="Peptidase_S9"/>
    <property type="match status" value="1"/>
</dbReference>
<dbReference type="Gene3D" id="3.40.50.1820">
    <property type="entry name" value="alpha/beta hydrolase"/>
    <property type="match status" value="1"/>
</dbReference>
<protein>
    <submittedName>
        <fullName evidence="6">Prolyl oligopeptidase family serine peptidase</fullName>
    </submittedName>
</protein>
<evidence type="ECO:0000313" key="6">
    <source>
        <dbReference type="EMBL" id="XCG64804.1"/>
    </source>
</evidence>
<feature type="region of interest" description="Disordered" evidence="4">
    <location>
        <begin position="150"/>
        <end position="171"/>
    </location>
</feature>
<feature type="domain" description="Peptidase S9 prolyl oligopeptidase catalytic" evidence="5">
    <location>
        <begin position="480"/>
        <end position="690"/>
    </location>
</feature>
<dbReference type="InterPro" id="IPR011042">
    <property type="entry name" value="6-blade_b-propeller_TolB-like"/>
</dbReference>
<dbReference type="SUPFAM" id="SSF82171">
    <property type="entry name" value="DPP6 N-terminal domain-like"/>
    <property type="match status" value="1"/>
</dbReference>
<evidence type="ECO:0000256" key="2">
    <source>
        <dbReference type="ARBA" id="ARBA00022801"/>
    </source>
</evidence>
<dbReference type="Gene3D" id="2.120.10.30">
    <property type="entry name" value="TolB, C-terminal domain"/>
    <property type="match status" value="2"/>
</dbReference>
<organism evidence="6">
    <name type="scientific">Nakamurella sp. A5-74</name>
    <dbReference type="NCBI Taxonomy" id="3158264"/>
    <lineage>
        <taxon>Bacteria</taxon>
        <taxon>Bacillati</taxon>
        <taxon>Actinomycetota</taxon>
        <taxon>Actinomycetes</taxon>
        <taxon>Nakamurellales</taxon>
        <taxon>Nakamurellaceae</taxon>
        <taxon>Nakamurella</taxon>
    </lineage>
</organism>
<accession>A0AAU8DTU5</accession>
<keyword evidence="1" id="KW-0732">Signal</keyword>
<evidence type="ECO:0000259" key="5">
    <source>
        <dbReference type="Pfam" id="PF00326"/>
    </source>
</evidence>
<keyword evidence="2" id="KW-0378">Hydrolase</keyword>
<proteinExistence type="predicted"/>